<sequence length="227" mass="27401">MNLYNIIIENGVYIIFGCSYLSLKYPLLSFYIYLKSFSANYYFCFSKFYPNPSLYKWKHLIRLTDTGHYANFLFYFYPEYLPISHNILFVITFAYYITKCFFNMKDTDDRVNKQIIQSLQIIHCEINHTFPYMIVFYHNTQSNYIFDNNTLIYSYLWVYIWLIFIWGPWILMTGDPVYSILDKKTPFTTKMAVVLIMHLLVYIANYSGYLINHVCNLHSEQQDLQLF</sequence>
<protein>
    <submittedName>
        <fullName evidence="2">Uncharacterized protein</fullName>
    </submittedName>
</protein>
<feature type="transmembrane region" description="Helical" evidence="1">
    <location>
        <begin position="80"/>
        <end position="97"/>
    </location>
</feature>
<dbReference type="EMBL" id="MN739234">
    <property type="protein sequence ID" value="QHS94892.1"/>
    <property type="molecule type" value="Genomic_DNA"/>
</dbReference>
<keyword evidence="1" id="KW-0812">Transmembrane</keyword>
<dbReference type="AlphaFoldDB" id="A0A6C0BSC9"/>
<reference evidence="2" key="1">
    <citation type="journal article" date="2020" name="Nature">
        <title>Giant virus diversity and host interactions through global metagenomics.</title>
        <authorList>
            <person name="Schulz F."/>
            <person name="Roux S."/>
            <person name="Paez-Espino D."/>
            <person name="Jungbluth S."/>
            <person name="Walsh D.A."/>
            <person name="Denef V.J."/>
            <person name="McMahon K.D."/>
            <person name="Konstantinidis K.T."/>
            <person name="Eloe-Fadrosh E.A."/>
            <person name="Kyrpides N.C."/>
            <person name="Woyke T."/>
        </authorList>
    </citation>
    <scope>NUCLEOTIDE SEQUENCE</scope>
    <source>
        <strain evidence="2">GVMAG-M-3300018428-16</strain>
    </source>
</reference>
<proteinExistence type="predicted"/>
<evidence type="ECO:0000313" key="2">
    <source>
        <dbReference type="EMBL" id="QHS94892.1"/>
    </source>
</evidence>
<keyword evidence="1" id="KW-0472">Membrane</keyword>
<name>A0A6C0BSC9_9ZZZZ</name>
<organism evidence="2">
    <name type="scientific">viral metagenome</name>
    <dbReference type="NCBI Taxonomy" id="1070528"/>
    <lineage>
        <taxon>unclassified sequences</taxon>
        <taxon>metagenomes</taxon>
        <taxon>organismal metagenomes</taxon>
    </lineage>
</organism>
<accession>A0A6C0BSC9</accession>
<feature type="transmembrane region" description="Helical" evidence="1">
    <location>
        <begin position="12"/>
        <end position="33"/>
    </location>
</feature>
<feature type="transmembrane region" description="Helical" evidence="1">
    <location>
        <begin position="151"/>
        <end position="171"/>
    </location>
</feature>
<evidence type="ECO:0000256" key="1">
    <source>
        <dbReference type="SAM" id="Phobius"/>
    </source>
</evidence>
<feature type="transmembrane region" description="Helical" evidence="1">
    <location>
        <begin position="191"/>
        <end position="211"/>
    </location>
</feature>
<keyword evidence="1" id="KW-1133">Transmembrane helix</keyword>